<proteinExistence type="predicted"/>
<accession>A0A1V0SDU7</accession>
<protein>
    <submittedName>
        <fullName evidence="1">Uncharacterized protein</fullName>
    </submittedName>
</protein>
<organism evidence="1">
    <name type="scientific">Indivirus ILV1</name>
    <dbReference type="NCBI Taxonomy" id="1977633"/>
    <lineage>
        <taxon>Viruses</taxon>
        <taxon>Varidnaviria</taxon>
        <taxon>Bamfordvirae</taxon>
        <taxon>Nucleocytoviricota</taxon>
        <taxon>Megaviricetes</taxon>
        <taxon>Imitervirales</taxon>
        <taxon>Mimiviridae</taxon>
        <taxon>Klosneuvirinae</taxon>
        <taxon>Indivirus</taxon>
    </lineage>
</organism>
<gene>
    <name evidence="1" type="ORF">Indivirus_4_33</name>
</gene>
<name>A0A1V0SDU7_9VIRU</name>
<sequence>MAQINRVFKILNGVTTFENTSEFVIRIKDQYEDGIFGIAESKNQALHIIQCIGKEELSRLIKTFDLNWNKIDSFYNEKKMTYTITLQQLGRFLNGSVESYFEVSIEEVPKVYQSKYFCNEKTDSPKVYRSIDEELKDHPRTFKG</sequence>
<evidence type="ECO:0000313" key="1">
    <source>
        <dbReference type="EMBL" id="ARF09861.1"/>
    </source>
</evidence>
<reference evidence="1" key="1">
    <citation type="journal article" date="2017" name="Science">
        <title>Giant viruses with an expanded complement of translation system components.</title>
        <authorList>
            <person name="Schulz F."/>
            <person name="Yutin N."/>
            <person name="Ivanova N.N."/>
            <person name="Ortega D.R."/>
            <person name="Lee T.K."/>
            <person name="Vierheilig J."/>
            <person name="Daims H."/>
            <person name="Horn M."/>
            <person name="Wagner M."/>
            <person name="Jensen G.J."/>
            <person name="Kyrpides N.C."/>
            <person name="Koonin E.V."/>
            <person name="Woyke T."/>
        </authorList>
    </citation>
    <scope>NUCLEOTIDE SEQUENCE</scope>
    <source>
        <strain evidence="1">ILV1</strain>
    </source>
</reference>
<dbReference type="EMBL" id="KY684088">
    <property type="protein sequence ID" value="ARF09861.1"/>
    <property type="molecule type" value="Genomic_DNA"/>
</dbReference>